<dbReference type="AlphaFoldDB" id="A0A0W1B1F2"/>
<sequence>MRDFLRAESYFIKRDTMFKGISLLFLIASLVLAFWIGSKAGFEIGNLAEPLTNVTPLSLFFYFIIPVYVCFFATEGFEYGSIKVILASGQNRFIYITGKYLSVLKIIIWWILQFTVVFYLAYMIAALIVGTDIDNRNLNADLIQVSRVFGLNVLYLSAYAALIIMVGILIKRTASAVVVTFLIIFGDFMISGFFRDASSAWLRGISDHALTTQVMKFSGIYVVNSQHIVLTGAKSFMEVVLIPVIIIAISMSVTYISFGKRDIHA</sequence>
<organism evidence="2 3">
    <name type="scientific">Paenibacillus etheri</name>
    <dbReference type="NCBI Taxonomy" id="1306852"/>
    <lineage>
        <taxon>Bacteria</taxon>
        <taxon>Bacillati</taxon>
        <taxon>Bacillota</taxon>
        <taxon>Bacilli</taxon>
        <taxon>Bacillales</taxon>
        <taxon>Paenibacillaceae</taxon>
        <taxon>Paenibacillus</taxon>
    </lineage>
</organism>
<feature type="transmembrane region" description="Helical" evidence="1">
    <location>
        <begin position="60"/>
        <end position="86"/>
    </location>
</feature>
<evidence type="ECO:0000313" key="2">
    <source>
        <dbReference type="EMBL" id="KTD87283.1"/>
    </source>
</evidence>
<feature type="transmembrane region" description="Helical" evidence="1">
    <location>
        <begin position="176"/>
        <end position="194"/>
    </location>
</feature>
<feature type="transmembrane region" description="Helical" evidence="1">
    <location>
        <begin position="107"/>
        <end position="129"/>
    </location>
</feature>
<dbReference type="EMBL" id="LCZJ02000018">
    <property type="protein sequence ID" value="KTD87283.1"/>
    <property type="molecule type" value="Genomic_DNA"/>
</dbReference>
<keyword evidence="1" id="KW-0812">Transmembrane</keyword>
<comment type="caution">
    <text evidence="2">The sequence shown here is derived from an EMBL/GenBank/DDBJ whole genome shotgun (WGS) entry which is preliminary data.</text>
</comment>
<proteinExistence type="predicted"/>
<keyword evidence="1" id="KW-1133">Transmembrane helix</keyword>
<accession>A0A0W1B1F2</accession>
<evidence type="ECO:0000313" key="3">
    <source>
        <dbReference type="Proteomes" id="UP000054709"/>
    </source>
</evidence>
<keyword evidence="3" id="KW-1185">Reference proteome</keyword>
<keyword evidence="1" id="KW-0472">Membrane</keyword>
<feature type="transmembrane region" description="Helical" evidence="1">
    <location>
        <begin position="149"/>
        <end position="169"/>
    </location>
</feature>
<dbReference type="Proteomes" id="UP000054709">
    <property type="component" value="Unassembled WGS sequence"/>
</dbReference>
<feature type="transmembrane region" description="Helical" evidence="1">
    <location>
        <begin position="21"/>
        <end position="40"/>
    </location>
</feature>
<reference evidence="2 3" key="1">
    <citation type="journal article" date="2015" name="Int. Biodeterior. Biodegradation">
        <title>Physiological and genetic screening methods for the isolation of methyl tert-butyl ether-degrading bacteria for bioremediation purposes.</title>
        <authorList>
            <person name="Guisado I.M."/>
            <person name="Purswani J."/>
            <person name="Gonzalez Lopez J."/>
            <person name="Pozo C."/>
        </authorList>
    </citation>
    <scope>NUCLEOTIDE SEQUENCE [LARGE SCALE GENOMIC DNA]</scope>
    <source>
        <strain evidence="2 3">SH7</strain>
    </source>
</reference>
<gene>
    <name evidence="2" type="ORF">UQ64_10665</name>
</gene>
<feature type="transmembrane region" description="Helical" evidence="1">
    <location>
        <begin position="239"/>
        <end position="258"/>
    </location>
</feature>
<protein>
    <submittedName>
        <fullName evidence="2">Uncharacterized protein</fullName>
    </submittedName>
</protein>
<name>A0A0W1B1F2_9BACL</name>
<evidence type="ECO:0000256" key="1">
    <source>
        <dbReference type="SAM" id="Phobius"/>
    </source>
</evidence>